<name>A0A398BF16_9BACI</name>
<evidence type="ECO:0000313" key="1">
    <source>
        <dbReference type="EMBL" id="RID88959.1"/>
    </source>
</evidence>
<dbReference type="OrthoDB" id="2973052at2"/>
<keyword evidence="2" id="KW-1185">Reference proteome</keyword>
<sequence length="70" mass="8324">MNKNQIEAMKESLKIQGYSGNWNYDEYMFGIYNGMELMVAIAENREPVYKEKPKRWLKDRKVDSKPISMS</sequence>
<evidence type="ECO:0000313" key="2">
    <source>
        <dbReference type="Proteomes" id="UP000265816"/>
    </source>
</evidence>
<reference evidence="1 2" key="1">
    <citation type="submission" date="2018-08" db="EMBL/GenBank/DDBJ databases">
        <title>Bacillus jemisoniae sp. nov., Bacillus chryseoplanitiae sp. nov., Bacillus resnikiae sp. nov., and Bacillus frankliniae sp. nov., isolated from Viking spacecraft and associated surfaces.</title>
        <authorList>
            <person name="Seuylemezian A."/>
            <person name="Vaishampayan P."/>
        </authorList>
    </citation>
    <scope>NUCLEOTIDE SEQUENCE [LARGE SCALE GENOMIC DNA]</scope>
    <source>
        <strain evidence="1 2">JJ-247</strain>
    </source>
</reference>
<accession>A0A398BF16</accession>
<dbReference type="EMBL" id="QWVT01000001">
    <property type="protein sequence ID" value="RID88959.1"/>
    <property type="molecule type" value="Genomic_DNA"/>
</dbReference>
<comment type="caution">
    <text evidence="1">The sequence shown here is derived from an EMBL/GenBank/DDBJ whole genome shotgun (WGS) entry which is preliminary data.</text>
</comment>
<dbReference type="AlphaFoldDB" id="A0A398BF16"/>
<dbReference type="RefSeq" id="WP_119110871.1">
    <property type="nucleotide sequence ID" value="NZ_CBCSEO010000001.1"/>
</dbReference>
<dbReference type="Proteomes" id="UP000265816">
    <property type="component" value="Unassembled WGS sequence"/>
</dbReference>
<protein>
    <submittedName>
        <fullName evidence="1">Uncharacterized protein</fullName>
    </submittedName>
</protein>
<gene>
    <name evidence="1" type="ORF">D1970_00210</name>
</gene>
<proteinExistence type="predicted"/>
<organism evidence="1 2">
    <name type="scientific">Mesobacillus zeae</name>
    <dbReference type="NCBI Taxonomy" id="1917180"/>
    <lineage>
        <taxon>Bacteria</taxon>
        <taxon>Bacillati</taxon>
        <taxon>Bacillota</taxon>
        <taxon>Bacilli</taxon>
        <taxon>Bacillales</taxon>
        <taxon>Bacillaceae</taxon>
        <taxon>Mesobacillus</taxon>
    </lineage>
</organism>